<evidence type="ECO:0000256" key="3">
    <source>
        <dbReference type="ARBA" id="ARBA00022502"/>
    </source>
</evidence>
<keyword evidence="5" id="KW-0808">Transferase</keyword>
<dbReference type="GO" id="GO:0016757">
    <property type="term" value="F:glycosyltransferase activity"/>
    <property type="evidence" value="ECO:0007669"/>
    <property type="project" value="UniProtKB-KW"/>
</dbReference>
<gene>
    <name evidence="15" type="primary">LOC101851790</name>
</gene>
<evidence type="ECO:0000256" key="13">
    <source>
        <dbReference type="SAM" id="SignalP"/>
    </source>
</evidence>
<keyword evidence="7 11" id="KW-0256">Endoplasmic reticulum</keyword>
<organism evidence="14 15">
    <name type="scientific">Aplysia californica</name>
    <name type="common">California sea hare</name>
    <dbReference type="NCBI Taxonomy" id="6500"/>
    <lineage>
        <taxon>Eukaryota</taxon>
        <taxon>Metazoa</taxon>
        <taxon>Spiralia</taxon>
        <taxon>Lophotrochozoa</taxon>
        <taxon>Mollusca</taxon>
        <taxon>Gastropoda</taxon>
        <taxon>Heterobranchia</taxon>
        <taxon>Euthyneura</taxon>
        <taxon>Tectipleura</taxon>
        <taxon>Aplysiida</taxon>
        <taxon>Aplysioidea</taxon>
        <taxon>Aplysiidae</taxon>
        <taxon>Aplysia</taxon>
    </lineage>
</organism>
<keyword evidence="14" id="KW-1185">Reference proteome</keyword>
<sequence>MNKLATILLCVNFITVLFPQPGYIHPDEFFQSSEIVAGDMLGVEHFRAWEFEPSTPVRSIVFPYLVAGPSISLLRWMNSTGIHGLQISAVKVVMATRLPLAFLSVFGYLATSRLALVFGAEEYLSTVLWCSSYVTWAYFTRTFSNTVEAVLLAVVLLLVLSSPAVKSSLPLPVNTEPQPAKDDSGKGESPKTDQDEKSADSRKDVKKDGKEKKRKERENERQAKLLPQSGRSSDAKRCSAGASKLRAYLLGAFITAGFFNRPTFPVFVAVPVLLWLYSLKANSFRERSIFRLLGPCFFMSVGALVVFCGFVVADTLYFNPDSVNIVSHSLHGLFDGSISFTAMSSSVKDMTSAMIVTPWNFIQYNLRTENLAQHGLHPRYTHIVGNLPLLTGPLYVPIVITSVLSILRCLTRQSDKNNGFYDSLWLTSMMMLPVLALSVFPHQEPRFLIPLLPVLVVLGAKTVSAMAPAKLSFFALWAFFNIFLVLVYGYIHQAALVPALSIYQQKLSSSPVTTSQHHAIFYKTYPPPRHLLLVKPQNMNIKIHDLAGAPIDSMVSLVKSTKSECVRSKTKCQIYVFLPSTVTPRVLDDLSPYKISTTSICPHLSMESPPRFRAWWSKRLSPDEFLMDFCLNIMRIS</sequence>
<evidence type="ECO:0000256" key="8">
    <source>
        <dbReference type="ARBA" id="ARBA00022989"/>
    </source>
</evidence>
<evidence type="ECO:0000256" key="2">
    <source>
        <dbReference type="ARBA" id="ARBA00004687"/>
    </source>
</evidence>
<keyword evidence="9 11" id="KW-0472">Membrane</keyword>
<feature type="transmembrane region" description="Helical" evidence="11">
    <location>
        <begin position="423"/>
        <end position="441"/>
    </location>
</feature>
<dbReference type="Pfam" id="PF03901">
    <property type="entry name" value="Glyco_transf_22"/>
    <property type="match status" value="1"/>
</dbReference>
<keyword evidence="4 11" id="KW-0328">Glycosyltransferase</keyword>
<dbReference type="Proteomes" id="UP000694888">
    <property type="component" value="Unplaced"/>
</dbReference>
<comment type="pathway">
    <text evidence="2">Glycolipid biosynthesis; glycosylphosphatidylinositol-anchor biosynthesis.</text>
</comment>
<comment type="similarity">
    <text evidence="10">Belongs to the glycosyltransferase 22 family. PIGZ subfamily.</text>
</comment>
<evidence type="ECO:0000256" key="10">
    <source>
        <dbReference type="ARBA" id="ARBA00038466"/>
    </source>
</evidence>
<name>A0ABM0JG11_APLCA</name>
<dbReference type="InterPro" id="IPR005599">
    <property type="entry name" value="GPI_mannosylTrfase"/>
</dbReference>
<dbReference type="EC" id="2.4.1.-" evidence="11"/>
<accession>A0ABM0JG11</accession>
<protein>
    <recommendedName>
        <fullName evidence="11">Mannosyltransferase</fullName>
        <ecNumber evidence="11">2.4.1.-</ecNumber>
    </recommendedName>
</protein>
<feature type="signal peptide" evidence="13">
    <location>
        <begin position="1"/>
        <end position="24"/>
    </location>
</feature>
<evidence type="ECO:0000256" key="9">
    <source>
        <dbReference type="ARBA" id="ARBA00023136"/>
    </source>
</evidence>
<proteinExistence type="inferred from homology"/>
<evidence type="ECO:0000313" key="15">
    <source>
        <dbReference type="RefSeq" id="XP_005092851.1"/>
    </source>
</evidence>
<dbReference type="PANTHER" id="PTHR22760">
    <property type="entry name" value="GLYCOSYLTRANSFERASE"/>
    <property type="match status" value="1"/>
</dbReference>
<evidence type="ECO:0000256" key="11">
    <source>
        <dbReference type="RuleBase" id="RU363075"/>
    </source>
</evidence>
<evidence type="ECO:0000256" key="12">
    <source>
        <dbReference type="SAM" id="MobiDB-lite"/>
    </source>
</evidence>
<evidence type="ECO:0000256" key="4">
    <source>
        <dbReference type="ARBA" id="ARBA00022676"/>
    </source>
</evidence>
<feature type="transmembrane region" description="Helical" evidence="11">
    <location>
        <begin position="60"/>
        <end position="77"/>
    </location>
</feature>
<reference evidence="15" key="1">
    <citation type="submission" date="2025-08" db="UniProtKB">
        <authorList>
            <consortium name="RefSeq"/>
        </authorList>
    </citation>
    <scope>IDENTIFICATION</scope>
</reference>
<keyword evidence="3" id="KW-0337">GPI-anchor biosynthesis</keyword>
<dbReference type="RefSeq" id="XP_005092851.1">
    <property type="nucleotide sequence ID" value="XM_005092794.3"/>
</dbReference>
<evidence type="ECO:0000256" key="6">
    <source>
        <dbReference type="ARBA" id="ARBA00022692"/>
    </source>
</evidence>
<feature type="transmembrane region" description="Helical" evidence="11">
    <location>
        <begin position="447"/>
        <end position="464"/>
    </location>
</feature>
<feature type="transmembrane region" description="Helical" evidence="11">
    <location>
        <begin position="471"/>
        <end position="491"/>
    </location>
</feature>
<feature type="region of interest" description="Disordered" evidence="12">
    <location>
        <begin position="171"/>
        <end position="236"/>
    </location>
</feature>
<keyword evidence="13" id="KW-0732">Signal</keyword>
<feature type="compositionally biased region" description="Basic and acidic residues" evidence="12">
    <location>
        <begin position="179"/>
        <end position="223"/>
    </location>
</feature>
<keyword evidence="8 11" id="KW-1133">Transmembrane helix</keyword>
<feature type="transmembrane region" description="Helical" evidence="11">
    <location>
        <begin position="89"/>
        <end position="111"/>
    </location>
</feature>
<keyword evidence="6 11" id="KW-0812">Transmembrane</keyword>
<evidence type="ECO:0000313" key="14">
    <source>
        <dbReference type="Proteomes" id="UP000694888"/>
    </source>
</evidence>
<feature type="transmembrane region" description="Helical" evidence="11">
    <location>
        <begin position="258"/>
        <end position="277"/>
    </location>
</feature>
<evidence type="ECO:0000256" key="1">
    <source>
        <dbReference type="ARBA" id="ARBA00004477"/>
    </source>
</evidence>
<evidence type="ECO:0000256" key="7">
    <source>
        <dbReference type="ARBA" id="ARBA00022824"/>
    </source>
</evidence>
<dbReference type="GeneID" id="101851790"/>
<feature type="transmembrane region" description="Helical" evidence="11">
    <location>
        <begin position="394"/>
        <end position="411"/>
    </location>
</feature>
<comment type="subcellular location">
    <subcellularLocation>
        <location evidence="1 11">Endoplasmic reticulum membrane</location>
        <topology evidence="1 11">Multi-pass membrane protein</topology>
    </subcellularLocation>
</comment>
<feature type="chain" id="PRO_5045939160" description="Mannosyltransferase" evidence="13">
    <location>
        <begin position="25"/>
        <end position="637"/>
    </location>
</feature>
<evidence type="ECO:0000256" key="5">
    <source>
        <dbReference type="ARBA" id="ARBA00022679"/>
    </source>
</evidence>
<dbReference type="PANTHER" id="PTHR22760:SF3">
    <property type="entry name" value="GPI MANNOSYLTRANSFERASE 4"/>
    <property type="match status" value="1"/>
</dbReference>
<feature type="transmembrane region" description="Helical" evidence="11">
    <location>
        <begin position="146"/>
        <end position="165"/>
    </location>
</feature>
<feature type="transmembrane region" description="Helical" evidence="11">
    <location>
        <begin position="289"/>
        <end position="313"/>
    </location>
</feature>